<proteinExistence type="predicted"/>
<feature type="region of interest" description="Disordered" evidence="1">
    <location>
        <begin position="12"/>
        <end position="35"/>
    </location>
</feature>
<name>A0ABN7Y3C6_9BURK</name>
<gene>
    <name evidence="2" type="ORF">LMG32289_01491</name>
</gene>
<evidence type="ECO:0000313" key="3">
    <source>
        <dbReference type="Proteomes" id="UP000706525"/>
    </source>
</evidence>
<dbReference type="EMBL" id="CAJZAG010000002">
    <property type="protein sequence ID" value="CAG9167773.1"/>
    <property type="molecule type" value="Genomic_DNA"/>
</dbReference>
<feature type="region of interest" description="Disordered" evidence="1">
    <location>
        <begin position="50"/>
        <end position="76"/>
    </location>
</feature>
<comment type="caution">
    <text evidence="2">The sequence shown here is derived from an EMBL/GenBank/DDBJ whole genome shotgun (WGS) entry which is preliminary data.</text>
</comment>
<dbReference type="Proteomes" id="UP000706525">
    <property type="component" value="Unassembled WGS sequence"/>
</dbReference>
<dbReference type="RefSeq" id="WP_223983992.1">
    <property type="nucleotide sequence ID" value="NZ_CAJZAG010000002.1"/>
</dbReference>
<sequence length="76" mass="8382">MLSPHEFATLMLISSGPHTRTDTSSDTSSDHPEIDPVDLDALIARQLVSYESSDERSRPQITDHGRSMLKAVGRDC</sequence>
<keyword evidence="3" id="KW-1185">Reference proteome</keyword>
<evidence type="ECO:0000256" key="1">
    <source>
        <dbReference type="SAM" id="MobiDB-lite"/>
    </source>
</evidence>
<feature type="compositionally biased region" description="Basic and acidic residues" evidence="1">
    <location>
        <begin position="19"/>
        <end position="34"/>
    </location>
</feature>
<evidence type="ECO:0000313" key="2">
    <source>
        <dbReference type="EMBL" id="CAG9167773.1"/>
    </source>
</evidence>
<reference evidence="2 3" key="1">
    <citation type="submission" date="2021-08" db="EMBL/GenBank/DDBJ databases">
        <authorList>
            <person name="Peeters C."/>
        </authorList>
    </citation>
    <scope>NUCLEOTIDE SEQUENCE [LARGE SCALE GENOMIC DNA]</scope>
    <source>
        <strain evidence="2 3">LMG 32289</strain>
    </source>
</reference>
<accession>A0ABN7Y3C6</accession>
<evidence type="ECO:0008006" key="4">
    <source>
        <dbReference type="Google" id="ProtNLM"/>
    </source>
</evidence>
<feature type="compositionally biased region" description="Basic and acidic residues" evidence="1">
    <location>
        <begin position="53"/>
        <end position="76"/>
    </location>
</feature>
<protein>
    <recommendedName>
        <fullName evidence="4">Preprotein translocase subunit SecA</fullName>
    </recommendedName>
</protein>
<organism evidence="2 3">
    <name type="scientific">Cupriavidus pampae</name>
    <dbReference type="NCBI Taxonomy" id="659251"/>
    <lineage>
        <taxon>Bacteria</taxon>
        <taxon>Pseudomonadati</taxon>
        <taxon>Pseudomonadota</taxon>
        <taxon>Betaproteobacteria</taxon>
        <taxon>Burkholderiales</taxon>
        <taxon>Burkholderiaceae</taxon>
        <taxon>Cupriavidus</taxon>
    </lineage>
</organism>